<accession>A0A955RKH4</accession>
<feature type="coiled-coil region" evidence="1">
    <location>
        <begin position="428"/>
        <end position="462"/>
    </location>
</feature>
<sequence>DVKQITRLDDLVKAFNEAETEAQKSAIGDTIKKIAPDVLETTGVVEDANGKLNETYKLLGNNLDDIKEKQSEQYGSELLSKQREFVNVVSKEGEQYKANRSELDKLKAEISEKKKLGLDTSEVEQKFANLSEQNQKAIGEVVESTAKLASQGEVSNQVYEELGQKFGISGEEMRKMVENAKGLTDSLEESIASIEELGASFKGALEGAGKAQSDGVAAIAELDRQLREGEIDREFYEKRRKEIFVETKKNVDELKRLKQGQKDVEIELGITEEKRKKTGKDLYTITKAEYDLISKSLSNEKDKADLEAETIRIREGRKKTVADEIVAEERTLDLLEKQKLALKERFKISEDANGNIDVGLAIKKDQKEKVTQDYERLLIDINKADNKKFELEAKITADEESLVQLRIDLKKQDLEYNLKTAIDDDSKVVALDKLKEFYQDQLKATEDEIKDTQSKLDTLNSDNLTNAQRLEKVELEKHLADLSRTRISNEESLNSQVKSVLDIRLAQLNNHYSEQEKILNTSIDEQEDLQLKLLGINDVATQRRYDKELENQLSQIDREEELRGISLSLIKDNEEEKTRLADYYNQQRLQKEEEFAAKKQAIANFQQGYELELKNSFEVQKLELKRQKLEEEIALQEAINPGGKELEELQEQLNTITQTINDKADEFAVAKDILAQGLSDSISTGFAGDTEAMKEGFRNTMQVSAGLLKAKAESTILALVLGEGEKLASLGLVGVLLLPIIKGLISGGVNRLLNPVLTSLTSFSSGGRVDSPTLAWVGDASNARPGADTEWILRDDQLQFILNQATSSIVNRLVPSLVGMNASLYNAVSRFTDMMMAIGPKMAANNISLFQVTNYFQDRVNANTFSNDTVADANTMKQLKKQNFKIRRFATGLGGGAITEPELILAGDTNVPEYVVRQDQLNLIANSIPNNDRLEKKLDSVIEAIRGIHFIIDKETIGQAANKYNNERNVNIKG</sequence>
<gene>
    <name evidence="2" type="ORF">KC717_04525</name>
</gene>
<evidence type="ECO:0000313" key="3">
    <source>
        <dbReference type="Proteomes" id="UP000754563"/>
    </source>
</evidence>
<keyword evidence="1" id="KW-0175">Coiled coil</keyword>
<feature type="coiled-coil region" evidence="1">
    <location>
        <begin position="318"/>
        <end position="394"/>
    </location>
</feature>
<dbReference type="EMBL" id="JAGQLH010000053">
    <property type="protein sequence ID" value="MCA9385884.1"/>
    <property type="molecule type" value="Genomic_DNA"/>
</dbReference>
<protein>
    <submittedName>
        <fullName evidence="2">Uncharacterized protein</fullName>
    </submittedName>
</protein>
<reference evidence="2" key="2">
    <citation type="journal article" date="2021" name="Microbiome">
        <title>Successional dynamics and alternative stable states in a saline activated sludge microbial community over 9 years.</title>
        <authorList>
            <person name="Wang Y."/>
            <person name="Ye J."/>
            <person name="Ju F."/>
            <person name="Liu L."/>
            <person name="Boyd J.A."/>
            <person name="Deng Y."/>
            <person name="Parks D.H."/>
            <person name="Jiang X."/>
            <person name="Yin X."/>
            <person name="Woodcroft B.J."/>
            <person name="Tyson G.W."/>
            <person name="Hugenholtz P."/>
            <person name="Polz M.F."/>
            <person name="Zhang T."/>
        </authorList>
    </citation>
    <scope>NUCLEOTIDE SEQUENCE</scope>
    <source>
        <strain evidence="2">HKST-UBA11</strain>
    </source>
</reference>
<name>A0A955RKH4_9BACT</name>
<dbReference type="AlphaFoldDB" id="A0A955RKH4"/>
<reference evidence="2" key="1">
    <citation type="submission" date="2020-04" db="EMBL/GenBank/DDBJ databases">
        <authorList>
            <person name="Zhang T."/>
        </authorList>
    </citation>
    <scope>NUCLEOTIDE SEQUENCE</scope>
    <source>
        <strain evidence="2">HKST-UBA11</strain>
    </source>
</reference>
<feature type="coiled-coil region" evidence="1">
    <location>
        <begin position="619"/>
        <end position="666"/>
    </location>
</feature>
<proteinExistence type="predicted"/>
<evidence type="ECO:0000256" key="1">
    <source>
        <dbReference type="SAM" id="Coils"/>
    </source>
</evidence>
<evidence type="ECO:0000313" key="2">
    <source>
        <dbReference type="EMBL" id="MCA9385884.1"/>
    </source>
</evidence>
<organism evidence="2 3">
    <name type="scientific">Candidatus Dojkabacteria bacterium</name>
    <dbReference type="NCBI Taxonomy" id="2099670"/>
    <lineage>
        <taxon>Bacteria</taxon>
        <taxon>Candidatus Dojkabacteria</taxon>
    </lineage>
</organism>
<dbReference type="Proteomes" id="UP000754563">
    <property type="component" value="Unassembled WGS sequence"/>
</dbReference>
<comment type="caution">
    <text evidence="2">The sequence shown here is derived from an EMBL/GenBank/DDBJ whole genome shotgun (WGS) entry which is preliminary data.</text>
</comment>
<feature type="non-terminal residue" evidence="2">
    <location>
        <position position="1"/>
    </location>
</feature>